<evidence type="ECO:0000256" key="1">
    <source>
        <dbReference type="ARBA" id="ARBA00022679"/>
    </source>
</evidence>
<dbReference type="KEGG" id="pcol:F1325_19055"/>
<reference evidence="4 5" key="1">
    <citation type="submission" date="2019-09" db="EMBL/GenBank/DDBJ databases">
        <title>Emergence of a chromosome-mediated tetracycline resistance gene in Proteus strain.</title>
        <authorList>
            <person name="He D."/>
            <person name="Wang L."/>
        </authorList>
    </citation>
    <scope>NUCLEOTIDE SEQUENCE [LARGE SCALE GENOMIC DNA]</scope>
    <source>
        <strain evidence="4 5">T60</strain>
    </source>
</reference>
<evidence type="ECO:0000313" key="5">
    <source>
        <dbReference type="Proteomes" id="UP000464700"/>
    </source>
</evidence>
<dbReference type="InterPro" id="IPR002646">
    <property type="entry name" value="PolA_pol_head_dom"/>
</dbReference>
<dbReference type="GO" id="GO:0003723">
    <property type="term" value="F:RNA binding"/>
    <property type="evidence" value="ECO:0007669"/>
    <property type="project" value="UniProtKB-KW"/>
</dbReference>
<keyword evidence="2" id="KW-0694">RNA-binding</keyword>
<dbReference type="AlphaFoldDB" id="A0A6I7DE15"/>
<comment type="similarity">
    <text evidence="2">Belongs to the tRNA nucleotidyltransferase/poly(A) polymerase family.</text>
</comment>
<keyword evidence="1 2" id="KW-0808">Transferase</keyword>
<name>A0A6I7DE15_9GAMM</name>
<proteinExistence type="inferred from homology"/>
<accession>A0A6I7DE15</accession>
<dbReference type="InterPro" id="IPR043519">
    <property type="entry name" value="NT_sf"/>
</dbReference>
<evidence type="ECO:0000313" key="4">
    <source>
        <dbReference type="EMBL" id="QHN12413.1"/>
    </source>
</evidence>
<protein>
    <recommendedName>
        <fullName evidence="3">Poly A polymerase head domain-containing protein</fullName>
    </recommendedName>
</protein>
<evidence type="ECO:0000259" key="3">
    <source>
        <dbReference type="Pfam" id="PF01743"/>
    </source>
</evidence>
<dbReference type="SUPFAM" id="SSF81301">
    <property type="entry name" value="Nucleotidyltransferase"/>
    <property type="match status" value="1"/>
</dbReference>
<dbReference type="Pfam" id="PF01743">
    <property type="entry name" value="PolyA_pol"/>
    <property type="match status" value="1"/>
</dbReference>
<keyword evidence="5" id="KW-1185">Reference proteome</keyword>
<dbReference type="GO" id="GO:0016779">
    <property type="term" value="F:nucleotidyltransferase activity"/>
    <property type="evidence" value="ECO:0007669"/>
    <property type="project" value="InterPro"/>
</dbReference>
<evidence type="ECO:0000256" key="2">
    <source>
        <dbReference type="RuleBase" id="RU003953"/>
    </source>
</evidence>
<organism evidence="4 5">
    <name type="scientific">Proteus columbae</name>
    <dbReference type="NCBI Taxonomy" id="1987580"/>
    <lineage>
        <taxon>Bacteria</taxon>
        <taxon>Pseudomonadati</taxon>
        <taxon>Pseudomonadota</taxon>
        <taxon>Gammaproteobacteria</taxon>
        <taxon>Enterobacterales</taxon>
        <taxon>Morganellaceae</taxon>
        <taxon>Proteus</taxon>
    </lineage>
</organism>
<gene>
    <name evidence="4" type="ORF">F1325_19055</name>
</gene>
<dbReference type="EMBL" id="CP043925">
    <property type="protein sequence ID" value="QHN12413.1"/>
    <property type="molecule type" value="Genomic_DNA"/>
</dbReference>
<feature type="domain" description="Poly A polymerase head" evidence="3">
    <location>
        <begin position="48"/>
        <end position="121"/>
    </location>
</feature>
<dbReference type="Proteomes" id="UP000464700">
    <property type="component" value="Chromosome"/>
</dbReference>
<dbReference type="GO" id="GO:0006396">
    <property type="term" value="P:RNA processing"/>
    <property type="evidence" value="ECO:0007669"/>
    <property type="project" value="InterPro"/>
</dbReference>
<dbReference type="RefSeq" id="WP_160230840.1">
    <property type="nucleotide sequence ID" value="NZ_CP043925.1"/>
</dbReference>
<sequence length="253" mass="30066">MSISRQFTTNREYLSDKVFRFFYEESLNNKALSLIMNKVISFDSSNVYAFGGVVRDIELKNTPSDIDLVFSGDRNEFNLLLEDLNGERLTKNKFGGFRIQTNRLDIDFWHIEDTWAFSNNKVDNANNSTNNILKTTFFNWDAILFNLKERTLISNEYYYYDLYNRYLDINLADNPNTIGSFSRIIKNVFYNHVKYLSKDVVGYLDKSFSDFNVIEIRDFYLEKNRKHDLQIRQLIALYDKVSFIVEHNQRLKN</sequence>
<dbReference type="Gene3D" id="3.30.460.10">
    <property type="entry name" value="Beta Polymerase, domain 2"/>
    <property type="match status" value="1"/>
</dbReference>